<keyword evidence="3" id="KW-0904">Protein phosphatase</keyword>
<name>A0A8K0NRM6_9TREE</name>
<comment type="similarity">
    <text evidence="1">Belongs to the low molecular weight phosphotyrosine protein phosphatase family.</text>
</comment>
<protein>
    <recommendedName>
        <fullName evidence="5">Phosphotyrosine protein phosphatase I domain-containing protein</fullName>
    </recommendedName>
</protein>
<evidence type="ECO:0000313" key="7">
    <source>
        <dbReference type="Proteomes" id="UP000812966"/>
    </source>
</evidence>
<reference evidence="6" key="1">
    <citation type="submission" date="2020-04" db="EMBL/GenBank/DDBJ databases">
        <title>Analysis of mating type loci in Filobasidium floriforme.</title>
        <authorList>
            <person name="Nowrousian M."/>
        </authorList>
    </citation>
    <scope>NUCLEOTIDE SEQUENCE</scope>
    <source>
        <strain evidence="6">CBS 6242</strain>
    </source>
</reference>
<dbReference type="InterPro" id="IPR036196">
    <property type="entry name" value="Ptyr_pPase_sf"/>
</dbReference>
<keyword evidence="2" id="KW-0378">Hydrolase</keyword>
<dbReference type="InterPro" id="IPR017867">
    <property type="entry name" value="Tyr_phospatase_low_mol_wt"/>
</dbReference>
<dbReference type="SUPFAM" id="SSF52788">
    <property type="entry name" value="Phosphotyrosine protein phosphatases I"/>
    <property type="match status" value="1"/>
</dbReference>
<proteinExistence type="inferred from homology"/>
<dbReference type="GO" id="GO:0004725">
    <property type="term" value="F:protein tyrosine phosphatase activity"/>
    <property type="evidence" value="ECO:0007669"/>
    <property type="project" value="InterPro"/>
</dbReference>
<dbReference type="CDD" id="cd16343">
    <property type="entry name" value="LMWPTP"/>
    <property type="match status" value="1"/>
</dbReference>
<dbReference type="Gene3D" id="3.40.50.2300">
    <property type="match status" value="1"/>
</dbReference>
<dbReference type="Pfam" id="PF01451">
    <property type="entry name" value="LMWPc"/>
    <property type="match status" value="1"/>
</dbReference>
<sequence length="165" mass="18342">MAEAVFQAQVKQRNPEIQGKIVKIDSCGTGAYHVGDDPDERTVQTCQKHKIPINSVARALSKEDFHEFTHILAMDQMNLRNINNVRPANSQAIVSLFSAFDPTSTSTTTKSKPVDIVDPYYGSGMSGFERCYKQCVDYSNGFLDQLEAGELEVPVDRRKVKKAGL</sequence>
<dbReference type="AlphaFoldDB" id="A0A8K0NRM6"/>
<accession>A0A8K0NRM6</accession>
<evidence type="ECO:0000259" key="5">
    <source>
        <dbReference type="SMART" id="SM00226"/>
    </source>
</evidence>
<evidence type="ECO:0000313" key="6">
    <source>
        <dbReference type="EMBL" id="KAG7562441.1"/>
    </source>
</evidence>
<dbReference type="PRINTS" id="PR00719">
    <property type="entry name" value="LMWPTPASE"/>
</dbReference>
<feature type="active site" description="Proton donor" evidence="4">
    <location>
        <position position="118"/>
    </location>
</feature>
<dbReference type="InterPro" id="IPR050438">
    <property type="entry name" value="LMW_PTPase"/>
</dbReference>
<dbReference type="EMBL" id="JABELV010000032">
    <property type="protein sequence ID" value="KAG7562441.1"/>
    <property type="molecule type" value="Genomic_DNA"/>
</dbReference>
<feature type="domain" description="Phosphotyrosine protein phosphatase I" evidence="5">
    <location>
        <begin position="1"/>
        <end position="145"/>
    </location>
</feature>
<dbReference type="SMART" id="SM00226">
    <property type="entry name" value="LMWPc"/>
    <property type="match status" value="1"/>
</dbReference>
<dbReference type="InterPro" id="IPR023485">
    <property type="entry name" value="Ptyr_pPase"/>
</dbReference>
<dbReference type="Proteomes" id="UP000812966">
    <property type="component" value="Unassembled WGS sequence"/>
</dbReference>
<comment type="caution">
    <text evidence="6">The sequence shown here is derived from an EMBL/GenBank/DDBJ whole genome shotgun (WGS) entry which is preliminary data.</text>
</comment>
<evidence type="ECO:0000256" key="1">
    <source>
        <dbReference type="ARBA" id="ARBA00011063"/>
    </source>
</evidence>
<dbReference type="PANTHER" id="PTHR11717:SF7">
    <property type="entry name" value="LOW MOLECULAR WEIGHT PHOSPHOTYROSINE PROTEIN PHOSPHATASE"/>
    <property type="match status" value="1"/>
</dbReference>
<keyword evidence="7" id="KW-1185">Reference proteome</keyword>
<evidence type="ECO:0000256" key="2">
    <source>
        <dbReference type="ARBA" id="ARBA00022801"/>
    </source>
</evidence>
<gene>
    <name evidence="6" type="ORF">FFLO_02115</name>
</gene>
<evidence type="ECO:0000256" key="3">
    <source>
        <dbReference type="ARBA" id="ARBA00022912"/>
    </source>
</evidence>
<evidence type="ECO:0000256" key="4">
    <source>
        <dbReference type="PIRSR" id="PIRSR617867-1"/>
    </source>
</evidence>
<dbReference type="PANTHER" id="PTHR11717">
    <property type="entry name" value="LOW MOLECULAR WEIGHT PROTEIN TYROSINE PHOSPHATASE"/>
    <property type="match status" value="1"/>
</dbReference>
<organism evidence="6 7">
    <name type="scientific">Filobasidium floriforme</name>
    <dbReference type="NCBI Taxonomy" id="5210"/>
    <lineage>
        <taxon>Eukaryota</taxon>
        <taxon>Fungi</taxon>
        <taxon>Dikarya</taxon>
        <taxon>Basidiomycota</taxon>
        <taxon>Agaricomycotina</taxon>
        <taxon>Tremellomycetes</taxon>
        <taxon>Filobasidiales</taxon>
        <taxon>Filobasidiaceae</taxon>
        <taxon>Filobasidium</taxon>
    </lineage>
</organism>